<feature type="transmembrane region" description="Helical" evidence="7">
    <location>
        <begin position="31"/>
        <end position="50"/>
    </location>
</feature>
<dbReference type="Gene3D" id="1.10.287.940">
    <property type="entry name" value="atp-gated p2x4 ion channel"/>
    <property type="match status" value="1"/>
</dbReference>
<dbReference type="AlphaFoldDB" id="A0A0M0LR34"/>
<evidence type="ECO:0000256" key="5">
    <source>
        <dbReference type="ARBA" id="ARBA00023277"/>
    </source>
</evidence>
<accession>A0A0M0LR34</accession>
<comment type="catalytic activity">
    <reaction evidence="1">
        <text>Hydrolysis of terminal, non-reducing beta-D-glucosyl residues with release of beta-D-glucose.</text>
        <dbReference type="EC" id="3.2.1.21"/>
    </reaction>
</comment>
<reference evidence="10" key="1">
    <citation type="journal article" date="2015" name="PLoS Genet.">
        <title>Genome Sequence and Transcriptome Analyses of Chrysochromulina tobin: Metabolic Tools for Enhanced Algal Fitness in the Prominent Order Prymnesiales (Haptophyceae).</title>
        <authorList>
            <person name="Hovde B.T."/>
            <person name="Deodato C.R."/>
            <person name="Hunsperger H.M."/>
            <person name="Ryken S.A."/>
            <person name="Yost W."/>
            <person name="Jha R.K."/>
            <person name="Patterson J."/>
            <person name="Monnat R.J. Jr."/>
            <person name="Barlow S.B."/>
            <person name="Starkenburg S.R."/>
            <person name="Cattolico R.A."/>
        </authorList>
    </citation>
    <scope>NUCLEOTIDE SEQUENCE</scope>
    <source>
        <strain evidence="10">CCMP291</strain>
    </source>
</reference>
<dbReference type="SMART" id="SM01217">
    <property type="entry name" value="Fn3_like"/>
    <property type="match status" value="1"/>
</dbReference>
<feature type="region of interest" description="Disordered" evidence="6">
    <location>
        <begin position="750"/>
        <end position="779"/>
    </location>
</feature>
<keyword evidence="7" id="KW-0472">Membrane</keyword>
<evidence type="ECO:0000313" key="10">
    <source>
        <dbReference type="Proteomes" id="UP000037460"/>
    </source>
</evidence>
<keyword evidence="10" id="KW-1185">Reference proteome</keyword>
<dbReference type="InterPro" id="IPR026891">
    <property type="entry name" value="Fn3-like"/>
</dbReference>
<dbReference type="PRINTS" id="PR00133">
    <property type="entry name" value="GLHYDRLASE3"/>
</dbReference>
<keyword evidence="5" id="KW-0119">Carbohydrate metabolism</keyword>
<dbReference type="InterPro" id="IPR017853">
    <property type="entry name" value="GH"/>
</dbReference>
<dbReference type="GO" id="GO:0005975">
    <property type="term" value="P:carbohydrate metabolic process"/>
    <property type="evidence" value="ECO:0007669"/>
    <property type="project" value="InterPro"/>
</dbReference>
<dbReference type="PROSITE" id="PS00775">
    <property type="entry name" value="GLYCOSYL_HYDROL_F3"/>
    <property type="match status" value="1"/>
</dbReference>
<evidence type="ECO:0000256" key="7">
    <source>
        <dbReference type="SAM" id="Phobius"/>
    </source>
</evidence>
<comment type="similarity">
    <text evidence="2">Belongs to the glycosyl hydrolase 3 family.</text>
</comment>
<dbReference type="Gene3D" id="3.20.20.300">
    <property type="entry name" value="Glycoside hydrolase, family 3, N-terminal domain"/>
    <property type="match status" value="1"/>
</dbReference>
<evidence type="ECO:0000256" key="1">
    <source>
        <dbReference type="ARBA" id="ARBA00000448"/>
    </source>
</evidence>
<dbReference type="Proteomes" id="UP000037460">
    <property type="component" value="Unassembled WGS sequence"/>
</dbReference>
<dbReference type="EMBL" id="JWZX01000330">
    <property type="protein sequence ID" value="KOO53213.1"/>
    <property type="molecule type" value="Genomic_DNA"/>
</dbReference>
<sequence length="877" mass="97262">MSSCCNNIDVDELFAYTTFKKVVVRHRSLGYVYYFSALAIFLYTGLYTIWLKEGYVAQIPFIGAVRSTVYQPKTITTILNYCATADAPPTGSFASVLPCLYPDLASGLYSKVTSGEQGALMVGTRFSFTSEERDPTCANLDYSCYNFRQRTAKQSFYVGGIENSTILIQNAVSKATQQLYGGNKTLIIDSFDTRRPAAWMTGTNTGNRFQVEPMSYGDQFTVSQLVWAAGIDLDEIYSDPTAGGDHTKWDKRAHYEYFVSVNDMEAKEAVLNVFDSSQLFLSILSGAGLLYVARLAADGFLYYLAPMRNDYRLYAEQLTPDFAPETEREKEILETLLQKKRASRARMERMDEHAWLLTQKTSTSEPESMMNDKEVEREAAALVAQMTLEEKTGLLSGSAFWFTKAVARLGLERAMLCDGPHGLRKQEAEADHMGTGGSRPSTCFPAGGTIAASWDPALAHAMGSALGRECAAEGVAVVLGPAINMKRHPLCGRNFEYYSEDPLLAGELAAAFIEGVQARGVGTSVKHFAANNQEFQRMRVDTRVDERTLREIYLPAFECAVTRAQPWTIMAAYNRLNGLYCTEHPWLLQKVLREEWGFRGLVVSDWMAVNDRVEGVRAGCDLEMPASESLQVSVQLTNSGRISAREIVQLYVRDRDCSVHRPDRELRAFGKTKLLEPGATTTLQFTLTPRAFAFYDIRRSDWSLIASLRRSLIASLIRYVEPGEFEILIGASVDQIRLAGTVLVVDADGEERPPSTARHDELSVPRNYLKRPPSTARHDELSVPRNYLRLDDDGLAALGLIVPPADERTPYSANSTVLEIVSMSGCIKGLYRAILRLVGQVARHTSLAEQAAGGMGDVETLVRLIEVGTDLIMADDG</sequence>
<evidence type="ECO:0000256" key="2">
    <source>
        <dbReference type="ARBA" id="ARBA00005336"/>
    </source>
</evidence>
<evidence type="ECO:0000256" key="6">
    <source>
        <dbReference type="SAM" id="MobiDB-lite"/>
    </source>
</evidence>
<protein>
    <recommendedName>
        <fullName evidence="3">beta-glucosidase</fullName>
        <ecNumber evidence="3">3.2.1.21</ecNumber>
    </recommendedName>
</protein>
<feature type="compositionally biased region" description="Basic and acidic residues" evidence="6">
    <location>
        <begin position="750"/>
        <end position="763"/>
    </location>
</feature>
<evidence type="ECO:0000256" key="3">
    <source>
        <dbReference type="ARBA" id="ARBA00012744"/>
    </source>
</evidence>
<gene>
    <name evidence="9" type="ORF">Ctob_009704</name>
</gene>
<proteinExistence type="inferred from homology"/>
<dbReference type="Pfam" id="PF00933">
    <property type="entry name" value="Glyco_hydro_3"/>
    <property type="match status" value="1"/>
</dbReference>
<evidence type="ECO:0000256" key="4">
    <source>
        <dbReference type="ARBA" id="ARBA00022801"/>
    </source>
</evidence>
<evidence type="ECO:0000259" key="8">
    <source>
        <dbReference type="SMART" id="SM01217"/>
    </source>
</evidence>
<keyword evidence="4 9" id="KW-0378">Hydrolase</keyword>
<dbReference type="PANTHER" id="PTHR42715:SF10">
    <property type="entry name" value="BETA-GLUCOSIDASE"/>
    <property type="match status" value="1"/>
</dbReference>
<dbReference type="OrthoDB" id="494673at2759"/>
<dbReference type="InterPro" id="IPR019800">
    <property type="entry name" value="Glyco_hydro_3_AS"/>
</dbReference>
<dbReference type="InterPro" id="IPR001764">
    <property type="entry name" value="Glyco_hydro_3_N"/>
</dbReference>
<name>A0A0M0LR34_9EUKA</name>
<dbReference type="InterPro" id="IPR050288">
    <property type="entry name" value="Cellulose_deg_GH3"/>
</dbReference>
<dbReference type="InterPro" id="IPR036962">
    <property type="entry name" value="Glyco_hydro_3_N_sf"/>
</dbReference>
<feature type="domain" description="Fibronectin type III-like" evidence="8">
    <location>
        <begin position="646"/>
        <end position="733"/>
    </location>
</feature>
<dbReference type="SUPFAM" id="SSF51445">
    <property type="entry name" value="(Trans)glycosidases"/>
    <property type="match status" value="1"/>
</dbReference>
<comment type="caution">
    <text evidence="9">The sequence shown here is derived from an EMBL/GenBank/DDBJ whole genome shotgun (WGS) entry which is preliminary data.</text>
</comment>
<keyword evidence="7" id="KW-1133">Transmembrane helix</keyword>
<keyword evidence="7" id="KW-0812">Transmembrane</keyword>
<dbReference type="EC" id="3.2.1.21" evidence="3"/>
<evidence type="ECO:0000313" key="9">
    <source>
        <dbReference type="EMBL" id="KOO53213.1"/>
    </source>
</evidence>
<dbReference type="PANTHER" id="PTHR42715">
    <property type="entry name" value="BETA-GLUCOSIDASE"/>
    <property type="match status" value="1"/>
</dbReference>
<organism evidence="9 10">
    <name type="scientific">Chrysochromulina tobinii</name>
    <dbReference type="NCBI Taxonomy" id="1460289"/>
    <lineage>
        <taxon>Eukaryota</taxon>
        <taxon>Haptista</taxon>
        <taxon>Haptophyta</taxon>
        <taxon>Prymnesiophyceae</taxon>
        <taxon>Prymnesiales</taxon>
        <taxon>Chrysochromulinaceae</taxon>
        <taxon>Chrysochromulina</taxon>
    </lineage>
</organism>
<dbReference type="GO" id="GO:0008422">
    <property type="term" value="F:beta-glucosidase activity"/>
    <property type="evidence" value="ECO:0007669"/>
    <property type="project" value="UniProtKB-EC"/>
</dbReference>